<proteinExistence type="predicted"/>
<dbReference type="Proteomes" id="UP000094527">
    <property type="component" value="Unassembled WGS sequence"/>
</dbReference>
<keyword evidence="2" id="KW-0812">Transmembrane</keyword>
<accession>A0A1D2NA85</accession>
<feature type="transmembrane region" description="Helical" evidence="2">
    <location>
        <begin position="485"/>
        <end position="504"/>
    </location>
</feature>
<name>A0A1D2NA85_ORCCI</name>
<keyword evidence="2" id="KW-0472">Membrane</keyword>
<evidence type="ECO:0000313" key="4">
    <source>
        <dbReference type="Proteomes" id="UP000094527"/>
    </source>
</evidence>
<feature type="transmembrane region" description="Helical" evidence="2">
    <location>
        <begin position="345"/>
        <end position="370"/>
    </location>
</feature>
<feature type="compositionally biased region" description="Polar residues" evidence="1">
    <location>
        <begin position="108"/>
        <end position="119"/>
    </location>
</feature>
<evidence type="ECO:0000256" key="2">
    <source>
        <dbReference type="SAM" id="Phobius"/>
    </source>
</evidence>
<dbReference type="PANTHER" id="PTHR38337:SF1">
    <property type="entry name" value="GUSTATORY RECEPTOR"/>
    <property type="match status" value="1"/>
</dbReference>
<gene>
    <name evidence="3" type="ORF">Ocin01_04684</name>
</gene>
<evidence type="ECO:0000313" key="3">
    <source>
        <dbReference type="EMBL" id="ODN01995.1"/>
    </source>
</evidence>
<dbReference type="AlphaFoldDB" id="A0A1D2NA85"/>
<feature type="region of interest" description="Disordered" evidence="1">
    <location>
        <begin position="86"/>
        <end position="129"/>
    </location>
</feature>
<evidence type="ECO:0000256" key="1">
    <source>
        <dbReference type="SAM" id="MobiDB-lite"/>
    </source>
</evidence>
<keyword evidence="2" id="KW-1133">Transmembrane helix</keyword>
<reference evidence="3 4" key="1">
    <citation type="journal article" date="2016" name="Genome Biol. Evol.">
        <title>Gene Family Evolution Reflects Adaptation to Soil Environmental Stressors in the Genome of the Collembolan Orchesella cincta.</title>
        <authorList>
            <person name="Faddeeva-Vakhrusheva A."/>
            <person name="Derks M.F."/>
            <person name="Anvar S.Y."/>
            <person name="Agamennone V."/>
            <person name="Suring W."/>
            <person name="Smit S."/>
            <person name="van Straalen N.M."/>
            <person name="Roelofs D."/>
        </authorList>
    </citation>
    <scope>NUCLEOTIDE SEQUENCE [LARGE SCALE GENOMIC DNA]</scope>
    <source>
        <tissue evidence="3">Mixed pool</tissue>
    </source>
</reference>
<dbReference type="OrthoDB" id="6020333at2759"/>
<sequence length="585" mass="65913">MSCENMKSVASFGKVTSVEENTIVCVATEYSSDESEDVYRPVEHCEVNVEQVVAASSSKSIEVTPSSSSPRQEINSLAIPVVEKRPREDEDGVQYVEVETRRPAPAPTSRQGRPTSESVGKTVAGERGLDDSSEITTIREFTSEQSTSVSGVLKFCKQRILFPYLKLLGIMGLKPLHSDANDVPTCRLFLSKLYLFLVAMMLLAGYFIQFTTCFRRDIGFSYREDITNPPFSTTLGEDAGRVPSSDMNRLLTFSHAKSKSTHADFFAHKKEQKWLIDKTICSGNIIYIYLLPSTFHFLAFLYMVYLFWVNDDEHFQNLMERVFIQATHANINEFSQRRLIARMQAMIGVGCFWILLTTSVQIIQVVLTQIYINFWVEPDERVTVSIAALLIVTTMLQNAIQITVMASFAVHCHLICTYAQLLRVRLVHHSIALAECMKELGELGQLLHYLNNDLATGLAPLLLINGIYAAGAVEHLIKHGSSLPIVEFFNLMLTAGLWIFVLFFPLIQASKLSTCCFKLKDMGHMVRIRPFGYQFVSQFDLDSFLLFVSNLNLQVKILKVPVTAAMLSTISITLVVLMIIWGYFQ</sequence>
<protein>
    <recommendedName>
        <fullName evidence="5">Gustatory receptor</fullName>
    </recommendedName>
</protein>
<comment type="caution">
    <text evidence="3">The sequence shown here is derived from an EMBL/GenBank/DDBJ whole genome shotgun (WGS) entry which is preliminary data.</text>
</comment>
<dbReference type="EMBL" id="LJIJ01000130">
    <property type="protein sequence ID" value="ODN01995.1"/>
    <property type="molecule type" value="Genomic_DNA"/>
</dbReference>
<evidence type="ECO:0008006" key="5">
    <source>
        <dbReference type="Google" id="ProtNLM"/>
    </source>
</evidence>
<feature type="transmembrane region" description="Helical" evidence="2">
    <location>
        <begin position="286"/>
        <end position="308"/>
    </location>
</feature>
<dbReference type="STRING" id="48709.A0A1D2NA85"/>
<feature type="transmembrane region" description="Helical" evidence="2">
    <location>
        <begin position="560"/>
        <end position="584"/>
    </location>
</feature>
<dbReference type="PANTHER" id="PTHR38337">
    <property type="entry name" value="AGAP010540-PA"/>
    <property type="match status" value="1"/>
</dbReference>
<feature type="transmembrane region" description="Helical" evidence="2">
    <location>
        <begin position="382"/>
        <end position="400"/>
    </location>
</feature>
<keyword evidence="4" id="KW-1185">Reference proteome</keyword>
<feature type="transmembrane region" description="Helical" evidence="2">
    <location>
        <begin position="193"/>
        <end position="214"/>
    </location>
</feature>
<organism evidence="3 4">
    <name type="scientific">Orchesella cincta</name>
    <name type="common">Springtail</name>
    <name type="synonym">Podura cincta</name>
    <dbReference type="NCBI Taxonomy" id="48709"/>
    <lineage>
        <taxon>Eukaryota</taxon>
        <taxon>Metazoa</taxon>
        <taxon>Ecdysozoa</taxon>
        <taxon>Arthropoda</taxon>
        <taxon>Hexapoda</taxon>
        <taxon>Collembola</taxon>
        <taxon>Entomobryomorpha</taxon>
        <taxon>Entomobryoidea</taxon>
        <taxon>Orchesellidae</taxon>
        <taxon>Orchesellinae</taxon>
        <taxon>Orchesella</taxon>
    </lineage>
</organism>
<dbReference type="OMA" id="CYLLRVH"/>
<feature type="transmembrane region" description="Helical" evidence="2">
    <location>
        <begin position="454"/>
        <end position="473"/>
    </location>
</feature>